<keyword evidence="5" id="KW-1133">Transmembrane helix</keyword>
<evidence type="ECO:0000313" key="7">
    <source>
        <dbReference type="EMBL" id="KAF9887199.1"/>
    </source>
</evidence>
<dbReference type="EMBL" id="VCAU01000065">
    <property type="protein sequence ID" value="KAF9887199.1"/>
    <property type="molecule type" value="Genomic_DNA"/>
</dbReference>
<feature type="region of interest" description="Disordered" evidence="4">
    <location>
        <begin position="11"/>
        <end position="30"/>
    </location>
</feature>
<dbReference type="InterPro" id="IPR002938">
    <property type="entry name" value="FAD-bd"/>
</dbReference>
<keyword evidence="2" id="KW-0274">FAD</keyword>
<feature type="transmembrane region" description="Helical" evidence="5">
    <location>
        <begin position="413"/>
        <end position="431"/>
    </location>
</feature>
<evidence type="ECO:0000256" key="4">
    <source>
        <dbReference type="SAM" id="MobiDB-lite"/>
    </source>
</evidence>
<feature type="domain" description="FAD-binding" evidence="6">
    <location>
        <begin position="43"/>
        <end position="368"/>
    </location>
</feature>
<dbReference type="Pfam" id="PF01494">
    <property type="entry name" value="FAD_binding_3"/>
    <property type="match status" value="1"/>
</dbReference>
<keyword evidence="3" id="KW-0560">Oxidoreductase</keyword>
<gene>
    <name evidence="7" type="ORF">FE257_010453</name>
</gene>
<organism evidence="7 8">
    <name type="scientific">Aspergillus nanangensis</name>
    <dbReference type="NCBI Taxonomy" id="2582783"/>
    <lineage>
        <taxon>Eukaryota</taxon>
        <taxon>Fungi</taxon>
        <taxon>Dikarya</taxon>
        <taxon>Ascomycota</taxon>
        <taxon>Pezizomycotina</taxon>
        <taxon>Eurotiomycetes</taxon>
        <taxon>Eurotiomycetidae</taxon>
        <taxon>Eurotiales</taxon>
        <taxon>Aspergillaceae</taxon>
        <taxon>Aspergillus</taxon>
        <taxon>Aspergillus subgen. Circumdati</taxon>
    </lineage>
</organism>
<dbReference type="AlphaFoldDB" id="A0AAD4CII8"/>
<keyword evidence="5" id="KW-0472">Membrane</keyword>
<dbReference type="Gene3D" id="3.30.9.10">
    <property type="entry name" value="D-Amino Acid Oxidase, subunit A, domain 2"/>
    <property type="match status" value="1"/>
</dbReference>
<accession>A0AAD4CII8</accession>
<keyword evidence="8" id="KW-1185">Reference proteome</keyword>
<reference evidence="7" key="1">
    <citation type="journal article" date="2019" name="Beilstein J. Org. Chem.">
        <title>Nanangenines: drimane sesquiterpenoids as the dominant metabolite cohort of a novel Australian fungus, Aspergillus nanangensis.</title>
        <authorList>
            <person name="Lacey H.J."/>
            <person name="Gilchrist C.L.M."/>
            <person name="Crombie A."/>
            <person name="Kalaitzis J.A."/>
            <person name="Vuong D."/>
            <person name="Rutledge P.J."/>
            <person name="Turner P."/>
            <person name="Pitt J.I."/>
            <person name="Lacey E."/>
            <person name="Chooi Y.H."/>
            <person name="Piggott A.M."/>
        </authorList>
    </citation>
    <scope>NUCLEOTIDE SEQUENCE</scope>
    <source>
        <strain evidence="7">MST-FP2251</strain>
    </source>
</reference>
<evidence type="ECO:0000256" key="5">
    <source>
        <dbReference type="SAM" id="Phobius"/>
    </source>
</evidence>
<name>A0AAD4CII8_ASPNN</name>
<dbReference type="GO" id="GO:0016491">
    <property type="term" value="F:oxidoreductase activity"/>
    <property type="evidence" value="ECO:0007669"/>
    <property type="project" value="UniProtKB-KW"/>
</dbReference>
<dbReference type="PANTHER" id="PTHR46865:SF7">
    <property type="entry name" value="MONOOXYGENASE, PUTATIVE (AFU_ORTHOLOGUE AFUA_8G07040)-RELATED"/>
    <property type="match status" value="1"/>
</dbReference>
<sequence length="462" mass="51020">MPKTTECLYKSHNRHPEIHEQNRHSSHDYPTVYKDKAPMTQLRVLIAGAGIAGNALAFWLSRLGHSVTVVERHPGLRDAGLQIDLRGAGIEVLRKMGLEDAFRHKSVHEEGVRIVGRSGRQWAYFPANRSGQGLQSFSTDFEIMRGDLCRLLYDASKERVQYVFGTTVDTIQNSDTAVDVVFSNGTNARYDMLVGADGQGSRTRKMILEPGAPDPFQSLGMCTAYFKMPRPMPEGGKFLASAYIAPGRRGLMTRRHSPDEMQAMMSCSLDGAMKTAEKGDVEQEKKAFAQVFQGAGWETDDILSAMTHAEDFYCERLGLVQMESWSSGRVTLLGDAAYCPSALTGMGTTAAMVGAYVLAGEIGKKTVGGRTSSSQAISVALKSYEDILRPFTDQLQKGLSDGKNVWSMFPTSAWGILVFNCIVAVAAFLRLDVIAQWILREDIKGWELPDYEEMVKGREVEE</sequence>
<dbReference type="PANTHER" id="PTHR46865">
    <property type="entry name" value="OXIDOREDUCTASE-RELATED"/>
    <property type="match status" value="1"/>
</dbReference>
<evidence type="ECO:0000259" key="6">
    <source>
        <dbReference type="Pfam" id="PF01494"/>
    </source>
</evidence>
<reference evidence="7" key="2">
    <citation type="submission" date="2020-02" db="EMBL/GenBank/DDBJ databases">
        <authorList>
            <person name="Gilchrist C.L.M."/>
            <person name="Chooi Y.-H."/>
        </authorList>
    </citation>
    <scope>NUCLEOTIDE SEQUENCE</scope>
    <source>
        <strain evidence="7">MST-FP2251</strain>
    </source>
</reference>
<evidence type="ECO:0000256" key="1">
    <source>
        <dbReference type="ARBA" id="ARBA00022630"/>
    </source>
</evidence>
<keyword evidence="5" id="KW-0812">Transmembrane</keyword>
<evidence type="ECO:0000256" key="2">
    <source>
        <dbReference type="ARBA" id="ARBA00022827"/>
    </source>
</evidence>
<proteinExistence type="predicted"/>
<dbReference type="InterPro" id="IPR036188">
    <property type="entry name" value="FAD/NAD-bd_sf"/>
</dbReference>
<protein>
    <recommendedName>
        <fullName evidence="6">FAD-binding domain-containing protein</fullName>
    </recommendedName>
</protein>
<evidence type="ECO:0000313" key="8">
    <source>
        <dbReference type="Proteomes" id="UP001194746"/>
    </source>
</evidence>
<feature type="compositionally biased region" description="Basic and acidic residues" evidence="4">
    <location>
        <begin position="14"/>
        <end position="30"/>
    </location>
</feature>
<evidence type="ECO:0000256" key="3">
    <source>
        <dbReference type="ARBA" id="ARBA00023002"/>
    </source>
</evidence>
<dbReference type="InterPro" id="IPR051704">
    <property type="entry name" value="FAD_aromatic-hydroxylase"/>
</dbReference>
<dbReference type="Proteomes" id="UP001194746">
    <property type="component" value="Unassembled WGS sequence"/>
</dbReference>
<keyword evidence="1" id="KW-0285">Flavoprotein</keyword>
<dbReference type="GO" id="GO:0071949">
    <property type="term" value="F:FAD binding"/>
    <property type="evidence" value="ECO:0007669"/>
    <property type="project" value="InterPro"/>
</dbReference>
<dbReference type="Gene3D" id="3.50.50.60">
    <property type="entry name" value="FAD/NAD(P)-binding domain"/>
    <property type="match status" value="1"/>
</dbReference>
<dbReference type="SUPFAM" id="SSF51905">
    <property type="entry name" value="FAD/NAD(P)-binding domain"/>
    <property type="match status" value="1"/>
</dbReference>
<comment type="caution">
    <text evidence="7">The sequence shown here is derived from an EMBL/GenBank/DDBJ whole genome shotgun (WGS) entry which is preliminary data.</text>
</comment>
<dbReference type="PRINTS" id="PR00420">
    <property type="entry name" value="RNGMNOXGNASE"/>
</dbReference>